<sequence>MYTGDDELRLTSVPPFHRRQGVVPLLIVFTSTGCGFVGCGYPPGNDFQGVFPNQVADFCKTAVEVDLSYNNFLGMVPESLGGCSSLELLDISNNIFSGKFPVDTLLKLSNLLKLIYIFCVYKTMNIESSNQFLVSEKSLNPIDEGDTYNPNSHPSFPNFSFNDPDETSPFIISFNSFDPTIDEDPTDDDLEDDSDLERDTSGQSDVDSDVHQEYIHIRESRRHFNRT</sequence>
<reference evidence="11 12" key="1">
    <citation type="journal article" date="2017" name="Genome Biol.">
        <title>New reference genome sequences of hot pepper reveal the massive evolution of plant disease-resistance genes by retroduplication.</title>
        <authorList>
            <person name="Kim S."/>
            <person name="Park J."/>
            <person name="Yeom S.I."/>
            <person name="Kim Y.M."/>
            <person name="Seo E."/>
            <person name="Kim K.T."/>
            <person name="Kim M.S."/>
            <person name="Lee J.M."/>
            <person name="Cheong K."/>
            <person name="Shin H.S."/>
            <person name="Kim S.B."/>
            <person name="Han K."/>
            <person name="Lee J."/>
            <person name="Park M."/>
            <person name="Lee H.A."/>
            <person name="Lee H.Y."/>
            <person name="Lee Y."/>
            <person name="Oh S."/>
            <person name="Lee J.H."/>
            <person name="Choi E."/>
            <person name="Choi E."/>
            <person name="Lee S.E."/>
            <person name="Jeon J."/>
            <person name="Kim H."/>
            <person name="Choi G."/>
            <person name="Song H."/>
            <person name="Lee J."/>
            <person name="Lee S.C."/>
            <person name="Kwon J.K."/>
            <person name="Lee H.Y."/>
            <person name="Koo N."/>
            <person name="Hong Y."/>
            <person name="Kim R.W."/>
            <person name="Kang W.H."/>
            <person name="Huh J.H."/>
            <person name="Kang B.C."/>
            <person name="Yang T.J."/>
            <person name="Lee Y.H."/>
            <person name="Bennetzen J.L."/>
            <person name="Choi D."/>
        </authorList>
    </citation>
    <scope>NUCLEOTIDE SEQUENCE [LARGE SCALE GENOMIC DNA]</scope>
    <source>
        <strain evidence="12">cv. PBC81</strain>
    </source>
</reference>
<keyword evidence="8" id="KW-0675">Receptor</keyword>
<evidence type="ECO:0000256" key="4">
    <source>
        <dbReference type="ARBA" id="ARBA00022692"/>
    </source>
</evidence>
<feature type="region of interest" description="Disordered" evidence="10">
    <location>
        <begin position="178"/>
        <end position="212"/>
    </location>
</feature>
<gene>
    <name evidence="11" type="ORF">CQW23_31357</name>
</gene>
<dbReference type="EMBL" id="MLFT02000157">
    <property type="protein sequence ID" value="PHT29044.1"/>
    <property type="molecule type" value="Genomic_DNA"/>
</dbReference>
<evidence type="ECO:0000256" key="7">
    <source>
        <dbReference type="ARBA" id="ARBA00023136"/>
    </source>
</evidence>
<dbReference type="Proteomes" id="UP000224567">
    <property type="component" value="Unassembled WGS sequence"/>
</dbReference>
<dbReference type="STRING" id="33114.A0A2G2V7T0"/>
<keyword evidence="12" id="KW-1185">Reference proteome</keyword>
<organism evidence="11 12">
    <name type="scientific">Capsicum baccatum</name>
    <name type="common">Peruvian pepper</name>
    <dbReference type="NCBI Taxonomy" id="33114"/>
    <lineage>
        <taxon>Eukaryota</taxon>
        <taxon>Viridiplantae</taxon>
        <taxon>Streptophyta</taxon>
        <taxon>Embryophyta</taxon>
        <taxon>Tracheophyta</taxon>
        <taxon>Spermatophyta</taxon>
        <taxon>Magnoliopsida</taxon>
        <taxon>eudicotyledons</taxon>
        <taxon>Gunneridae</taxon>
        <taxon>Pentapetalae</taxon>
        <taxon>asterids</taxon>
        <taxon>lamiids</taxon>
        <taxon>Solanales</taxon>
        <taxon>Solanaceae</taxon>
        <taxon>Solanoideae</taxon>
        <taxon>Capsiceae</taxon>
        <taxon>Capsicum</taxon>
    </lineage>
</organism>
<feature type="compositionally biased region" description="Acidic residues" evidence="10">
    <location>
        <begin position="180"/>
        <end position="196"/>
    </location>
</feature>
<comment type="subcellular location">
    <subcellularLocation>
        <location evidence="1">Cell membrane</location>
        <topology evidence="1">Single-pass type I membrane protein</topology>
    </subcellularLocation>
</comment>
<keyword evidence="9" id="KW-0325">Glycoprotein</keyword>
<evidence type="ECO:0000256" key="6">
    <source>
        <dbReference type="ARBA" id="ARBA00022989"/>
    </source>
</evidence>
<accession>A0A2G2V7T0</accession>
<comment type="similarity">
    <text evidence="2">Belongs to the RLP family.</text>
</comment>
<dbReference type="Pfam" id="PF00560">
    <property type="entry name" value="LRR_1"/>
    <property type="match status" value="2"/>
</dbReference>
<dbReference type="Gene3D" id="3.80.10.10">
    <property type="entry name" value="Ribonuclease Inhibitor"/>
    <property type="match status" value="1"/>
</dbReference>
<evidence type="ECO:0000256" key="9">
    <source>
        <dbReference type="ARBA" id="ARBA00023180"/>
    </source>
</evidence>
<keyword evidence="5" id="KW-0732">Signal</keyword>
<proteinExistence type="inferred from homology"/>
<evidence type="ECO:0000256" key="1">
    <source>
        <dbReference type="ARBA" id="ARBA00004251"/>
    </source>
</evidence>
<evidence type="ECO:0000313" key="12">
    <source>
        <dbReference type="Proteomes" id="UP000224567"/>
    </source>
</evidence>
<evidence type="ECO:0000256" key="8">
    <source>
        <dbReference type="ARBA" id="ARBA00023170"/>
    </source>
</evidence>
<evidence type="ECO:0000256" key="3">
    <source>
        <dbReference type="ARBA" id="ARBA00022475"/>
    </source>
</evidence>
<keyword evidence="7" id="KW-0472">Membrane</keyword>
<dbReference type="InterPro" id="IPR032675">
    <property type="entry name" value="LRR_dom_sf"/>
</dbReference>
<keyword evidence="6" id="KW-1133">Transmembrane helix</keyword>
<protein>
    <submittedName>
        <fullName evidence="11">Uncharacterized protein</fullName>
    </submittedName>
</protein>
<name>A0A2G2V7T0_CAPBA</name>
<keyword evidence="4" id="KW-0812">Transmembrane</keyword>
<comment type="caution">
    <text evidence="11">The sequence shown here is derived from an EMBL/GenBank/DDBJ whole genome shotgun (WGS) entry which is preliminary data.</text>
</comment>
<dbReference type="PANTHER" id="PTHR48052:SF8">
    <property type="entry name" value="LRR RECEPTOR-LIKE SERINE_THREONINE-PROTEIN KINASE FLS2"/>
    <property type="match status" value="1"/>
</dbReference>
<dbReference type="GO" id="GO:0005886">
    <property type="term" value="C:plasma membrane"/>
    <property type="evidence" value="ECO:0007669"/>
    <property type="project" value="UniProtKB-SubCell"/>
</dbReference>
<evidence type="ECO:0000256" key="2">
    <source>
        <dbReference type="ARBA" id="ARBA00009592"/>
    </source>
</evidence>
<dbReference type="SUPFAM" id="SSF52047">
    <property type="entry name" value="RNI-like"/>
    <property type="match status" value="1"/>
</dbReference>
<reference evidence="12" key="2">
    <citation type="journal article" date="2017" name="J. Anim. Genet.">
        <title>Multiple reference genome sequences of hot pepper reveal the massive evolution of plant disease resistance genes by retroduplication.</title>
        <authorList>
            <person name="Kim S."/>
            <person name="Park J."/>
            <person name="Yeom S.-I."/>
            <person name="Kim Y.-M."/>
            <person name="Seo E."/>
            <person name="Kim K.-T."/>
            <person name="Kim M.-S."/>
            <person name="Lee J.M."/>
            <person name="Cheong K."/>
            <person name="Shin H.-S."/>
            <person name="Kim S.-B."/>
            <person name="Han K."/>
            <person name="Lee J."/>
            <person name="Park M."/>
            <person name="Lee H.-A."/>
            <person name="Lee H.-Y."/>
            <person name="Lee Y."/>
            <person name="Oh S."/>
            <person name="Lee J.H."/>
            <person name="Choi E."/>
            <person name="Choi E."/>
            <person name="Lee S.E."/>
            <person name="Jeon J."/>
            <person name="Kim H."/>
            <person name="Choi G."/>
            <person name="Song H."/>
            <person name="Lee J."/>
            <person name="Lee S.-C."/>
            <person name="Kwon J.-K."/>
            <person name="Lee H.-Y."/>
            <person name="Koo N."/>
            <person name="Hong Y."/>
            <person name="Kim R.W."/>
            <person name="Kang W.-H."/>
            <person name="Huh J.H."/>
            <person name="Kang B.-C."/>
            <person name="Yang T.-J."/>
            <person name="Lee Y.-H."/>
            <person name="Bennetzen J.L."/>
            <person name="Choi D."/>
        </authorList>
    </citation>
    <scope>NUCLEOTIDE SEQUENCE [LARGE SCALE GENOMIC DNA]</scope>
    <source>
        <strain evidence="12">cv. PBC81</strain>
    </source>
</reference>
<evidence type="ECO:0000256" key="10">
    <source>
        <dbReference type="SAM" id="MobiDB-lite"/>
    </source>
</evidence>
<dbReference type="AlphaFoldDB" id="A0A2G2V7T0"/>
<evidence type="ECO:0000256" key="5">
    <source>
        <dbReference type="ARBA" id="ARBA00022729"/>
    </source>
</evidence>
<keyword evidence="3" id="KW-1003">Cell membrane</keyword>
<dbReference type="PANTHER" id="PTHR48052">
    <property type="entry name" value="UNNAMED PRODUCT"/>
    <property type="match status" value="1"/>
</dbReference>
<evidence type="ECO:0000313" key="11">
    <source>
        <dbReference type="EMBL" id="PHT29044.1"/>
    </source>
</evidence>
<dbReference type="InterPro" id="IPR001611">
    <property type="entry name" value="Leu-rich_rpt"/>
</dbReference>